<feature type="compositionally biased region" description="Low complexity" evidence="1">
    <location>
        <begin position="187"/>
        <end position="204"/>
    </location>
</feature>
<dbReference type="AlphaFoldDB" id="H6RSC3"/>
<dbReference type="OrthoDB" id="5197156at2"/>
<dbReference type="EMBL" id="FO117623">
    <property type="protein sequence ID" value="CCG05515.1"/>
    <property type="molecule type" value="Genomic_DNA"/>
</dbReference>
<dbReference type="SUPFAM" id="SSF50242">
    <property type="entry name" value="TIMP-like"/>
    <property type="match status" value="1"/>
</dbReference>
<protein>
    <recommendedName>
        <fullName evidence="5">Tissue inhibitor of metalloproteinase</fullName>
    </recommendedName>
</protein>
<dbReference type="HOGENOM" id="CLU_1188090_0_0_11"/>
<keyword evidence="2" id="KW-0732">Signal</keyword>
<sequence length="233" mass="23837">MLRTAATLLTGLVFVLAGWVLAAPASACSCTGGTTAEFFARADAVFTGSLGSRSVDRPPGPIGSSTDPALHVFAVDTVFKGTASERQGVVSPESGASCGLELTGDGQFAVFATRDATLGETPFTPLAEGQYAAFLCGGTTELTPALEAELRALAAPGRLPGRRHPARRLPDPARPAPSSRTADRARSSCSSPGSRWAGSRCCSAAGGGTGPATAGRRAADPRMTILRRAPRHR</sequence>
<reference evidence="3 4" key="1">
    <citation type="journal article" date="2012" name="J. Bacteriol.">
        <title>Genome Sequence of Blastococcus saxobsidens DD2, a Stone-Inhabiting Bacterium.</title>
        <authorList>
            <person name="Chouaia B."/>
            <person name="Crotti E."/>
            <person name="Brusetti L."/>
            <person name="Daffonchio D."/>
            <person name="Essoussi I."/>
            <person name="Nouioui I."/>
            <person name="Sbissi I."/>
            <person name="Ghodhbane-Gtari F."/>
            <person name="Gtari M."/>
            <person name="Vacherie B."/>
            <person name="Barbe V."/>
            <person name="Medigue C."/>
            <person name="Gury J."/>
            <person name="Pujic P."/>
            <person name="Normand P."/>
        </authorList>
    </citation>
    <scope>NUCLEOTIDE SEQUENCE [LARGE SCALE GENOMIC DNA]</scope>
    <source>
        <strain evidence="3 4">DD2</strain>
    </source>
</reference>
<dbReference type="STRING" id="1146883.BLASA_4721"/>
<gene>
    <name evidence="3" type="ordered locus">BLASA_4721</name>
</gene>
<organism evidence="3 4">
    <name type="scientific">Blastococcus saxobsidens (strain DD2)</name>
    <dbReference type="NCBI Taxonomy" id="1146883"/>
    <lineage>
        <taxon>Bacteria</taxon>
        <taxon>Bacillati</taxon>
        <taxon>Actinomycetota</taxon>
        <taxon>Actinomycetes</taxon>
        <taxon>Geodermatophilales</taxon>
        <taxon>Geodermatophilaceae</taxon>
        <taxon>Blastococcus</taxon>
    </lineage>
</organism>
<evidence type="ECO:0000256" key="1">
    <source>
        <dbReference type="SAM" id="MobiDB-lite"/>
    </source>
</evidence>
<accession>H6RSC3</accession>
<evidence type="ECO:0000313" key="4">
    <source>
        <dbReference type="Proteomes" id="UP000007517"/>
    </source>
</evidence>
<evidence type="ECO:0000256" key="2">
    <source>
        <dbReference type="SAM" id="SignalP"/>
    </source>
</evidence>
<dbReference type="KEGG" id="bsd:BLASA_4721"/>
<dbReference type="RefSeq" id="WP_014378381.1">
    <property type="nucleotide sequence ID" value="NC_016943.1"/>
</dbReference>
<dbReference type="Gene3D" id="2.40.50.120">
    <property type="match status" value="1"/>
</dbReference>
<feature type="chain" id="PRO_5003606928" description="Tissue inhibitor of metalloproteinase" evidence="2">
    <location>
        <begin position="23"/>
        <end position="233"/>
    </location>
</feature>
<keyword evidence="4" id="KW-1185">Reference proteome</keyword>
<dbReference type="PROSITE" id="PS51257">
    <property type="entry name" value="PROKAR_LIPOPROTEIN"/>
    <property type="match status" value="1"/>
</dbReference>
<dbReference type="Proteomes" id="UP000007517">
    <property type="component" value="Chromosome"/>
</dbReference>
<feature type="signal peptide" evidence="2">
    <location>
        <begin position="1"/>
        <end position="22"/>
    </location>
</feature>
<feature type="region of interest" description="Disordered" evidence="1">
    <location>
        <begin position="156"/>
        <end position="233"/>
    </location>
</feature>
<reference evidence="4" key="2">
    <citation type="submission" date="2012-02" db="EMBL/GenBank/DDBJ databases">
        <title>Complete genome sequence of Blastococcus saxobsidens strain DD2.</title>
        <authorList>
            <person name="Genoscope."/>
        </authorList>
    </citation>
    <scope>NUCLEOTIDE SEQUENCE [LARGE SCALE GENOMIC DNA]</scope>
    <source>
        <strain evidence="4">DD2</strain>
    </source>
</reference>
<proteinExistence type="predicted"/>
<name>H6RSC3_BLASD</name>
<evidence type="ECO:0000313" key="3">
    <source>
        <dbReference type="EMBL" id="CCG05515.1"/>
    </source>
</evidence>
<dbReference type="InterPro" id="IPR008993">
    <property type="entry name" value="TIMP-like_OB-fold"/>
</dbReference>
<evidence type="ECO:0008006" key="5">
    <source>
        <dbReference type="Google" id="ProtNLM"/>
    </source>
</evidence>